<dbReference type="Proteomes" id="UP000239720">
    <property type="component" value="Unassembled WGS sequence"/>
</dbReference>
<evidence type="ECO:0000313" key="5">
    <source>
        <dbReference type="Proteomes" id="UP000239720"/>
    </source>
</evidence>
<evidence type="ECO:0000256" key="1">
    <source>
        <dbReference type="SAM" id="MobiDB-lite"/>
    </source>
</evidence>
<dbReference type="AlphaFoldDB" id="A0A2K9EFE0"/>
<dbReference type="Proteomes" id="UP000233534">
    <property type="component" value="Chromosome"/>
</dbReference>
<reference evidence="3 5" key="2">
    <citation type="journal article" date="2018" name="Syst. Appl. Microbiol.">
        <title>Characterization and high-quality draft genome sequence of Herbivorax saccincola A7, an anaerobic, alkaliphilic, thermophilic, cellulolytic, and xylanolytic bacterium.</title>
        <authorList>
            <person name="Aikawa S."/>
            <person name="Baramee S."/>
            <person name="Sermsathanaswadi J."/>
            <person name="Thianheng P."/>
            <person name="Tachaapaikoon C."/>
            <person name="Shikata A."/>
            <person name="Waeonukul R."/>
            <person name="Pason P."/>
            <person name="Ratanakhanokchai K."/>
            <person name="Kosugi A."/>
        </authorList>
    </citation>
    <scope>NUCLEOTIDE SEQUENCE [LARGE SCALE GENOMIC DNA]</scope>
    <source>
        <strain evidence="3 5">A7</strain>
    </source>
</reference>
<dbReference type="EMBL" id="NEMB01000003">
    <property type="protein sequence ID" value="PQQ67839.1"/>
    <property type="molecule type" value="Genomic_DNA"/>
</dbReference>
<evidence type="ECO:0000313" key="3">
    <source>
        <dbReference type="EMBL" id="PQQ67839.1"/>
    </source>
</evidence>
<feature type="compositionally biased region" description="Low complexity" evidence="1">
    <location>
        <begin position="31"/>
        <end position="41"/>
    </location>
</feature>
<organism evidence="2 4">
    <name type="scientific">Acetivibrio saccincola</name>
    <dbReference type="NCBI Taxonomy" id="1677857"/>
    <lineage>
        <taxon>Bacteria</taxon>
        <taxon>Bacillati</taxon>
        <taxon>Bacillota</taxon>
        <taxon>Clostridia</taxon>
        <taxon>Eubacteriales</taxon>
        <taxon>Oscillospiraceae</taxon>
        <taxon>Acetivibrio</taxon>
    </lineage>
</organism>
<dbReference type="KEGG" id="hsc:HVS_10250"/>
<reference evidence="2 4" key="1">
    <citation type="submission" date="2017-12" db="EMBL/GenBank/DDBJ databases">
        <title>Complete genome sequence of Herbivorax saccincola GGR1, a novel Cellulosome-producing hydrolytic bacterium in a thermophilic biogas plant, established by Illumina and Nanopore MinION sequencing.</title>
        <authorList>
            <person name="Pechtl A."/>
            <person name="Ruckert C."/>
            <person name="Koeck D.E."/>
            <person name="Maus I."/>
            <person name="Winkler A."/>
            <person name="Kalinowski J."/>
            <person name="Puhler A."/>
            <person name="Schwarz W.W."/>
            <person name="Zverlov V.V."/>
            <person name="Schluter A."/>
            <person name="Liebl W."/>
        </authorList>
    </citation>
    <scope>NUCLEOTIDE SEQUENCE [LARGE SCALE GENOMIC DNA]</scope>
    <source>
        <strain evidence="2">GGR1</strain>
        <strain evidence="4">SR1</strain>
    </source>
</reference>
<feature type="region of interest" description="Disordered" evidence="1">
    <location>
        <begin position="19"/>
        <end position="100"/>
    </location>
</feature>
<dbReference type="OrthoDB" id="1708376at2"/>
<dbReference type="EMBL" id="CP025197">
    <property type="protein sequence ID" value="AUG57945.1"/>
    <property type="molecule type" value="Genomic_DNA"/>
</dbReference>
<keyword evidence="4" id="KW-1185">Reference proteome</keyword>
<sequence length="100" mass="11772">MSIKPVDFQILIPKTSEVSKIQNDDRHKNATVQQQQTIQTQHKAEDSVNIVYSQEKPQEAVIREKEREKKKKKLDKRNTGRKYKHKKKSKDSTSTIDIRL</sequence>
<dbReference type="RefSeq" id="WP_101301907.1">
    <property type="nucleotide sequence ID" value="NZ_CP025197.1"/>
</dbReference>
<feature type="compositionally biased region" description="Basic residues" evidence="1">
    <location>
        <begin position="68"/>
        <end position="89"/>
    </location>
</feature>
<accession>A0A2K9EFE0</accession>
<evidence type="ECO:0000313" key="4">
    <source>
        <dbReference type="Proteomes" id="UP000233534"/>
    </source>
</evidence>
<gene>
    <name evidence="3" type="ORF">B9R14_14480</name>
    <name evidence="2" type="ORF">HVS_10250</name>
</gene>
<evidence type="ECO:0000313" key="2">
    <source>
        <dbReference type="EMBL" id="AUG57945.1"/>
    </source>
</evidence>
<protein>
    <submittedName>
        <fullName evidence="2">Uncharacterized protein</fullName>
    </submittedName>
</protein>
<proteinExistence type="predicted"/>
<name>A0A2K9EFE0_9FIRM</name>
<feature type="compositionally biased region" description="Basic and acidic residues" evidence="1">
    <location>
        <begin position="56"/>
        <end position="67"/>
    </location>
</feature>